<gene>
    <name evidence="1" type="ORF">EXN61_01280</name>
</gene>
<dbReference type="RefSeq" id="WP_065114689.1">
    <property type="nucleotide sequence ID" value="NZ_CP048551.1"/>
</dbReference>
<dbReference type="Gene3D" id="3.90.1150.30">
    <property type="match status" value="1"/>
</dbReference>
<comment type="caution">
    <text evidence="1">The sequence shown here is derived from an EMBL/GenBank/DDBJ whole genome shotgun (WGS) entry which is preliminary data.</text>
</comment>
<dbReference type="InterPro" id="IPR007351">
    <property type="entry name" value="YjbR"/>
</dbReference>
<dbReference type="InterPro" id="IPR038056">
    <property type="entry name" value="YjbR-like_sf"/>
</dbReference>
<organism evidence="1 2">
    <name type="scientific">Agrobacterium tumefaciens</name>
    <dbReference type="NCBI Taxonomy" id="358"/>
    <lineage>
        <taxon>Bacteria</taxon>
        <taxon>Pseudomonadati</taxon>
        <taxon>Pseudomonadota</taxon>
        <taxon>Alphaproteobacteria</taxon>
        <taxon>Hyphomicrobiales</taxon>
        <taxon>Rhizobiaceae</taxon>
        <taxon>Rhizobium/Agrobacterium group</taxon>
        <taxon>Agrobacterium</taxon>
        <taxon>Agrobacterium tumefaciens complex</taxon>
    </lineage>
</organism>
<evidence type="ECO:0000313" key="2">
    <source>
        <dbReference type="Proteomes" id="UP000317023"/>
    </source>
</evidence>
<dbReference type="Pfam" id="PF04237">
    <property type="entry name" value="YjbR"/>
    <property type="match status" value="1"/>
</dbReference>
<dbReference type="EMBL" id="SGOE01000001">
    <property type="protein sequence ID" value="TRB08593.1"/>
    <property type="molecule type" value="Genomic_DNA"/>
</dbReference>
<dbReference type="PANTHER" id="PTHR35145:SF1">
    <property type="entry name" value="CYTOPLASMIC PROTEIN"/>
    <property type="match status" value="1"/>
</dbReference>
<sequence>MTLFDRKTFDRVLGGWPGVRFVDQWDSHVAKVGDKVFAVLGEREDWRLVVKCSEESFEILTSLEGIAQAPYFAKRKWVSIADHSPLEQEELEHYVRRSYELVAAGLTKKLRGELGIVIDTASRVRPV</sequence>
<keyword evidence="1" id="KW-0238">DNA-binding</keyword>
<protein>
    <submittedName>
        <fullName evidence="1">MmcQ/YjbR family DNA-binding protein</fullName>
    </submittedName>
</protein>
<dbReference type="PANTHER" id="PTHR35145">
    <property type="entry name" value="CYTOPLASMIC PROTEIN-RELATED"/>
    <property type="match status" value="1"/>
</dbReference>
<dbReference type="GO" id="GO:0003677">
    <property type="term" value="F:DNA binding"/>
    <property type="evidence" value="ECO:0007669"/>
    <property type="project" value="UniProtKB-KW"/>
</dbReference>
<accession>A0A546Y6I0</accession>
<dbReference type="Proteomes" id="UP000317023">
    <property type="component" value="Unassembled WGS sequence"/>
</dbReference>
<reference evidence="1 2" key="1">
    <citation type="journal article" date="2019" name="Appl. Microbiol. Biotechnol.">
        <title>Differential efficiency of wild type rhizogenic strains for rol gene transformation of plants.</title>
        <authorList>
            <person name="Desmet S."/>
            <person name="De Keyser E."/>
            <person name="Van Vaerenbergh J."/>
            <person name="Baeyen S."/>
            <person name="Van Huylenbroeck J."/>
            <person name="Geelen D."/>
            <person name="Dhooghe E."/>
        </authorList>
    </citation>
    <scope>NUCLEOTIDE SEQUENCE [LARGE SCALE GENOMIC DNA]</scope>
    <source>
        <strain evidence="1 2">MAFF210266</strain>
    </source>
</reference>
<proteinExistence type="predicted"/>
<dbReference type="SUPFAM" id="SSF142906">
    <property type="entry name" value="YjbR-like"/>
    <property type="match status" value="1"/>
</dbReference>
<dbReference type="AlphaFoldDB" id="A0A546Y6I0"/>
<dbReference type="InterPro" id="IPR058532">
    <property type="entry name" value="YjbR/MT2646/Rv2570-like"/>
</dbReference>
<evidence type="ECO:0000313" key="1">
    <source>
        <dbReference type="EMBL" id="TRB08593.1"/>
    </source>
</evidence>
<name>A0A546Y6I0_AGRTU</name>